<evidence type="ECO:0000313" key="1">
    <source>
        <dbReference type="EMBL" id="KAF9653659.1"/>
    </source>
</evidence>
<sequence>MTTWLWTRCRRELSHTAWLKAQRRSLTSLPPDGRFDILFLGRDEFSCSVLKQLHAANDVWQSITLVTHPDHRTGRRGNRLSISPLKLLGHELNLAVETIPLAKSEFKEWVPPAPFTSSSDGPKPQSNHLLVTASFGRILRKGQLDLFSPGRRLNVHPSLLPHYRGPAPIQRALLNGEKETGVCVIEMLKIKAGAVDSGDIWASEQTQITAGATFSQLRDVLGKQGGDLLVPALRQMLRSKVEAKPQEVHEELKVAPMITAADSFVDPRLQTADQIVRIYLSLRFHRPDQNQDTGGTLLQLHQPAVLLFHGSPINPLSSGLRTTGTTTTANTQKPPMGFGIYDRKGTNCLIIGCRDETYLGIRSVKQENRVLLDAREWWNGINAGDRPIRMSNLT</sequence>
<comment type="caution">
    <text evidence="1">The sequence shown here is derived from an EMBL/GenBank/DDBJ whole genome shotgun (WGS) entry which is preliminary data.</text>
</comment>
<name>A0ACB6ZVN3_THEGA</name>
<protein>
    <submittedName>
        <fullName evidence="1">Formyltransferase</fullName>
    </submittedName>
</protein>
<reference evidence="1" key="2">
    <citation type="journal article" date="2020" name="Nat. Commun.">
        <title>Large-scale genome sequencing of mycorrhizal fungi provides insights into the early evolution of symbiotic traits.</title>
        <authorList>
            <person name="Miyauchi S."/>
            <person name="Kiss E."/>
            <person name="Kuo A."/>
            <person name="Drula E."/>
            <person name="Kohler A."/>
            <person name="Sanchez-Garcia M."/>
            <person name="Morin E."/>
            <person name="Andreopoulos B."/>
            <person name="Barry K.W."/>
            <person name="Bonito G."/>
            <person name="Buee M."/>
            <person name="Carver A."/>
            <person name="Chen C."/>
            <person name="Cichocki N."/>
            <person name="Clum A."/>
            <person name="Culley D."/>
            <person name="Crous P.W."/>
            <person name="Fauchery L."/>
            <person name="Girlanda M."/>
            <person name="Hayes R.D."/>
            <person name="Keri Z."/>
            <person name="LaButti K."/>
            <person name="Lipzen A."/>
            <person name="Lombard V."/>
            <person name="Magnuson J."/>
            <person name="Maillard F."/>
            <person name="Murat C."/>
            <person name="Nolan M."/>
            <person name="Ohm R.A."/>
            <person name="Pangilinan J."/>
            <person name="Pereira M.F."/>
            <person name="Perotto S."/>
            <person name="Peter M."/>
            <person name="Pfister S."/>
            <person name="Riley R."/>
            <person name="Sitrit Y."/>
            <person name="Stielow J.B."/>
            <person name="Szollosi G."/>
            <person name="Zifcakova L."/>
            <person name="Stursova M."/>
            <person name="Spatafora J.W."/>
            <person name="Tedersoo L."/>
            <person name="Vaario L.M."/>
            <person name="Yamada A."/>
            <person name="Yan M."/>
            <person name="Wang P."/>
            <person name="Xu J."/>
            <person name="Bruns T."/>
            <person name="Baldrian P."/>
            <person name="Vilgalys R."/>
            <person name="Dunand C."/>
            <person name="Henrissat B."/>
            <person name="Grigoriev I.V."/>
            <person name="Hibbett D."/>
            <person name="Nagy L.G."/>
            <person name="Martin F.M."/>
        </authorList>
    </citation>
    <scope>NUCLEOTIDE SEQUENCE</scope>
    <source>
        <strain evidence="1">P2</strain>
    </source>
</reference>
<keyword evidence="2" id="KW-1185">Reference proteome</keyword>
<reference evidence="1" key="1">
    <citation type="submission" date="2019-10" db="EMBL/GenBank/DDBJ databases">
        <authorList>
            <consortium name="DOE Joint Genome Institute"/>
            <person name="Kuo A."/>
            <person name="Miyauchi S."/>
            <person name="Kiss E."/>
            <person name="Drula E."/>
            <person name="Kohler A."/>
            <person name="Sanchez-Garcia M."/>
            <person name="Andreopoulos B."/>
            <person name="Barry K.W."/>
            <person name="Bonito G."/>
            <person name="Buee M."/>
            <person name="Carver A."/>
            <person name="Chen C."/>
            <person name="Cichocki N."/>
            <person name="Clum A."/>
            <person name="Culley D."/>
            <person name="Crous P.W."/>
            <person name="Fauchery L."/>
            <person name="Girlanda M."/>
            <person name="Hayes R."/>
            <person name="Keri Z."/>
            <person name="Labutti K."/>
            <person name="Lipzen A."/>
            <person name="Lombard V."/>
            <person name="Magnuson J."/>
            <person name="Maillard F."/>
            <person name="Morin E."/>
            <person name="Murat C."/>
            <person name="Nolan M."/>
            <person name="Ohm R."/>
            <person name="Pangilinan J."/>
            <person name="Pereira M."/>
            <person name="Perotto S."/>
            <person name="Peter M."/>
            <person name="Riley R."/>
            <person name="Sitrit Y."/>
            <person name="Stielow B."/>
            <person name="Szollosi G."/>
            <person name="Zifcakova L."/>
            <person name="Stursova M."/>
            <person name="Spatafora J.W."/>
            <person name="Tedersoo L."/>
            <person name="Vaario L.-M."/>
            <person name="Yamada A."/>
            <person name="Yan M."/>
            <person name="Wang P."/>
            <person name="Xu J."/>
            <person name="Bruns T."/>
            <person name="Baldrian P."/>
            <person name="Vilgalys R."/>
            <person name="Henrissat B."/>
            <person name="Grigoriev I.V."/>
            <person name="Hibbett D."/>
            <person name="Nagy L.G."/>
            <person name="Martin F.M."/>
        </authorList>
    </citation>
    <scope>NUCLEOTIDE SEQUENCE</scope>
    <source>
        <strain evidence="1">P2</strain>
    </source>
</reference>
<accession>A0ACB6ZVN3</accession>
<dbReference type="Proteomes" id="UP000886501">
    <property type="component" value="Unassembled WGS sequence"/>
</dbReference>
<organism evidence="1 2">
    <name type="scientific">Thelephora ganbajun</name>
    <name type="common">Ganba fungus</name>
    <dbReference type="NCBI Taxonomy" id="370292"/>
    <lineage>
        <taxon>Eukaryota</taxon>
        <taxon>Fungi</taxon>
        <taxon>Dikarya</taxon>
        <taxon>Basidiomycota</taxon>
        <taxon>Agaricomycotina</taxon>
        <taxon>Agaricomycetes</taxon>
        <taxon>Thelephorales</taxon>
        <taxon>Thelephoraceae</taxon>
        <taxon>Thelephora</taxon>
    </lineage>
</organism>
<gene>
    <name evidence="1" type="ORF">BDM02DRAFT_3086780</name>
</gene>
<evidence type="ECO:0000313" key="2">
    <source>
        <dbReference type="Proteomes" id="UP000886501"/>
    </source>
</evidence>
<proteinExistence type="predicted"/>
<dbReference type="EMBL" id="MU117963">
    <property type="protein sequence ID" value="KAF9653659.1"/>
    <property type="molecule type" value="Genomic_DNA"/>
</dbReference>